<dbReference type="Proteomes" id="UP000244248">
    <property type="component" value="Unassembled WGS sequence"/>
</dbReference>
<reference evidence="1 2" key="1">
    <citation type="submission" date="2018-04" db="EMBL/GenBank/DDBJ databases">
        <title>Novel species isolated from glacier.</title>
        <authorList>
            <person name="Liu Q."/>
            <person name="Xin Y.-H."/>
        </authorList>
    </citation>
    <scope>NUCLEOTIDE SEQUENCE [LARGE SCALE GENOMIC DNA]</scope>
    <source>
        <strain evidence="1 2">GT1R17</strain>
    </source>
</reference>
<name>A0A2T5MEN5_9GAMM</name>
<dbReference type="EMBL" id="QANS01000004">
    <property type="protein sequence ID" value="PTU31038.1"/>
    <property type="molecule type" value="Genomic_DNA"/>
</dbReference>
<dbReference type="GO" id="GO:0006260">
    <property type="term" value="P:DNA replication"/>
    <property type="evidence" value="ECO:0007669"/>
    <property type="project" value="InterPro"/>
</dbReference>
<gene>
    <name evidence="1" type="ORF">CJD38_12120</name>
</gene>
<dbReference type="GO" id="GO:0032298">
    <property type="term" value="P:positive regulation of DNA-templated DNA replication initiation"/>
    <property type="evidence" value="ECO:0007669"/>
    <property type="project" value="TreeGrafter"/>
</dbReference>
<protein>
    <submittedName>
        <fullName evidence="1">DNA polymerase III subunit chi</fullName>
    </submittedName>
</protein>
<evidence type="ECO:0000313" key="1">
    <source>
        <dbReference type="EMBL" id="PTU31038.1"/>
    </source>
</evidence>
<dbReference type="OrthoDB" id="5297568at2"/>
<sequence>MTRIDFYLLPEGSAPADSSIAATCRLCDKATSVGHKVFVYTTDATQAESLDGALWSFRQGSFIAHEKHHGQSYEDPQPLVLLGSIEPPATHRNILINLSAEVPPFFSNFERVLEVVDGNAALRTKSRERFKFYKERGCELNTFEQNSEGGWQRK</sequence>
<dbReference type="PANTHER" id="PTHR38767">
    <property type="entry name" value="DNA POLYMERASE III SUBUNIT CHI"/>
    <property type="match status" value="1"/>
</dbReference>
<dbReference type="GO" id="GO:0003887">
    <property type="term" value="F:DNA-directed DNA polymerase activity"/>
    <property type="evidence" value="ECO:0007669"/>
    <property type="project" value="InterPro"/>
</dbReference>
<evidence type="ECO:0000313" key="2">
    <source>
        <dbReference type="Proteomes" id="UP000244248"/>
    </source>
</evidence>
<dbReference type="Pfam" id="PF04364">
    <property type="entry name" value="DNA_pol3_chi"/>
    <property type="match status" value="1"/>
</dbReference>
<organism evidence="1 2">
    <name type="scientific">Stenotrophobium rhamnosiphilum</name>
    <dbReference type="NCBI Taxonomy" id="2029166"/>
    <lineage>
        <taxon>Bacteria</taxon>
        <taxon>Pseudomonadati</taxon>
        <taxon>Pseudomonadota</taxon>
        <taxon>Gammaproteobacteria</taxon>
        <taxon>Nevskiales</taxon>
        <taxon>Nevskiaceae</taxon>
        <taxon>Stenotrophobium</taxon>
    </lineage>
</organism>
<dbReference type="AlphaFoldDB" id="A0A2T5MEN5"/>
<dbReference type="InterPro" id="IPR007459">
    <property type="entry name" value="DNA_pol3_chi"/>
</dbReference>
<keyword evidence="2" id="KW-1185">Reference proteome</keyword>
<dbReference type="SUPFAM" id="SSF102400">
    <property type="entry name" value="DNA polymerase III chi subunit"/>
    <property type="match status" value="1"/>
</dbReference>
<dbReference type="Gene3D" id="3.40.50.10110">
    <property type="entry name" value="DNA polymerase III subunit chi"/>
    <property type="match status" value="1"/>
</dbReference>
<dbReference type="GO" id="GO:0003677">
    <property type="term" value="F:DNA binding"/>
    <property type="evidence" value="ECO:0007669"/>
    <property type="project" value="InterPro"/>
</dbReference>
<dbReference type="InterPro" id="IPR036768">
    <property type="entry name" value="PolIII_chi_sf"/>
</dbReference>
<dbReference type="RefSeq" id="WP_107940622.1">
    <property type="nucleotide sequence ID" value="NZ_QANS01000004.1"/>
</dbReference>
<dbReference type="PANTHER" id="PTHR38767:SF1">
    <property type="entry name" value="DNA POLYMERASE III SUBUNIT CHI"/>
    <property type="match status" value="1"/>
</dbReference>
<comment type="caution">
    <text evidence="1">The sequence shown here is derived from an EMBL/GenBank/DDBJ whole genome shotgun (WGS) entry which is preliminary data.</text>
</comment>
<accession>A0A2T5MEN5</accession>
<proteinExistence type="predicted"/>